<keyword evidence="1" id="KW-0732">Signal</keyword>
<feature type="chain" id="PRO_5037611331" description="Reverse transcriptase domain-containing protein" evidence="1">
    <location>
        <begin position="21"/>
        <end position="326"/>
    </location>
</feature>
<protein>
    <recommendedName>
        <fullName evidence="2">Reverse transcriptase domain-containing protein</fullName>
    </recommendedName>
</protein>
<dbReference type="AlphaFoldDB" id="A0A922JMI3"/>
<sequence length="326" mass="36627">MVMVAVGGGFFVLVSHLLFADDTLLFYEANAGHIQSLKAILLCFEAISGLKINLDKTEMVAVGDVSNISRLANILGCVVSSLPMKYLGLPLGASFKAKSIWDGVLEKSECRLAGWKRLYLSKGGRLTLIKSTLSNLPTCYLSLIPLLASIACRMEKLQRDFLWSGIGEEFKFHLVGWEKVCNPMRDGGLGIRNVRILNRSLLGKWLWLYNNERGALWKGVIDLKYGCETGGWCSKEGRGSYGVGLWKFIRKGWDSFASNTQLSLGDGRRIRFWKDNWVGDTALWEAYPAIYSIARDPDAMVAYLRVYTRFTRVEYQPKSGRYMTGK</sequence>
<evidence type="ECO:0000313" key="3">
    <source>
        <dbReference type="EMBL" id="KAG6713315.1"/>
    </source>
</evidence>
<dbReference type="Pfam" id="PF00078">
    <property type="entry name" value="RVT_1"/>
    <property type="match status" value="1"/>
</dbReference>
<name>A0A922JMI3_CARIL</name>
<proteinExistence type="predicted"/>
<accession>A0A922JMI3</accession>
<reference evidence="3" key="1">
    <citation type="submission" date="2021-01" db="EMBL/GenBank/DDBJ databases">
        <authorList>
            <person name="Lovell J.T."/>
            <person name="Bentley N."/>
            <person name="Bhattarai G."/>
            <person name="Jenkins J.W."/>
            <person name="Sreedasyam A."/>
            <person name="Alarcon Y."/>
            <person name="Bock C."/>
            <person name="Boston L."/>
            <person name="Carlson J."/>
            <person name="Cervantes K."/>
            <person name="Clermont K."/>
            <person name="Krom N."/>
            <person name="Kubenka K."/>
            <person name="Mamidi S."/>
            <person name="Mattison C."/>
            <person name="Monteros M."/>
            <person name="Pisani C."/>
            <person name="Plott C."/>
            <person name="Rajasekar S."/>
            <person name="Rhein H.S."/>
            <person name="Rohla C."/>
            <person name="Song M."/>
            <person name="Hilaire R.S."/>
            <person name="Shu S."/>
            <person name="Wells L."/>
            <person name="Wang X."/>
            <person name="Webber J."/>
            <person name="Heerema R.J."/>
            <person name="Klein P."/>
            <person name="Conner P."/>
            <person name="Grauke L."/>
            <person name="Grimwood J."/>
            <person name="Schmutz J."/>
            <person name="Randall J.J."/>
        </authorList>
    </citation>
    <scope>NUCLEOTIDE SEQUENCE</scope>
    <source>
        <tissue evidence="3">Leaf</tissue>
    </source>
</reference>
<evidence type="ECO:0000256" key="1">
    <source>
        <dbReference type="SAM" id="SignalP"/>
    </source>
</evidence>
<evidence type="ECO:0000313" key="4">
    <source>
        <dbReference type="Proteomes" id="UP000811246"/>
    </source>
</evidence>
<dbReference type="InterPro" id="IPR000477">
    <property type="entry name" value="RT_dom"/>
</dbReference>
<organism evidence="3 4">
    <name type="scientific">Carya illinoinensis</name>
    <name type="common">Pecan</name>
    <dbReference type="NCBI Taxonomy" id="32201"/>
    <lineage>
        <taxon>Eukaryota</taxon>
        <taxon>Viridiplantae</taxon>
        <taxon>Streptophyta</taxon>
        <taxon>Embryophyta</taxon>
        <taxon>Tracheophyta</taxon>
        <taxon>Spermatophyta</taxon>
        <taxon>Magnoliopsida</taxon>
        <taxon>eudicotyledons</taxon>
        <taxon>Gunneridae</taxon>
        <taxon>Pentapetalae</taxon>
        <taxon>rosids</taxon>
        <taxon>fabids</taxon>
        <taxon>Fagales</taxon>
        <taxon>Juglandaceae</taxon>
        <taxon>Carya</taxon>
    </lineage>
</organism>
<feature type="domain" description="Reverse transcriptase" evidence="2">
    <location>
        <begin position="14"/>
        <end position="90"/>
    </location>
</feature>
<dbReference type="PANTHER" id="PTHR33116">
    <property type="entry name" value="REVERSE TRANSCRIPTASE ZINC-BINDING DOMAIN-CONTAINING PROTEIN-RELATED-RELATED"/>
    <property type="match status" value="1"/>
</dbReference>
<gene>
    <name evidence="3" type="ORF">I3842_05G145000</name>
</gene>
<comment type="caution">
    <text evidence="3">The sequence shown here is derived from an EMBL/GenBank/DDBJ whole genome shotgun (WGS) entry which is preliminary data.</text>
</comment>
<dbReference type="PANTHER" id="PTHR33116:SF78">
    <property type="entry name" value="OS12G0587133 PROTEIN"/>
    <property type="match status" value="1"/>
</dbReference>
<dbReference type="EMBL" id="CM031829">
    <property type="protein sequence ID" value="KAG6713315.1"/>
    <property type="molecule type" value="Genomic_DNA"/>
</dbReference>
<evidence type="ECO:0000259" key="2">
    <source>
        <dbReference type="Pfam" id="PF00078"/>
    </source>
</evidence>
<dbReference type="Proteomes" id="UP000811246">
    <property type="component" value="Chromosome 5"/>
</dbReference>
<feature type="signal peptide" evidence="1">
    <location>
        <begin position="1"/>
        <end position="20"/>
    </location>
</feature>